<dbReference type="PROSITE" id="PS00233">
    <property type="entry name" value="CHIT_BIND_RR_1"/>
    <property type="match status" value="1"/>
</dbReference>
<reference evidence="5 6" key="1">
    <citation type="journal article" date="2017" name="Gigascience">
        <title>Genome sequence of the small brown planthopper, Laodelphax striatellus.</title>
        <authorList>
            <person name="Zhu J."/>
            <person name="Jiang F."/>
            <person name="Wang X."/>
            <person name="Yang P."/>
            <person name="Bao Y."/>
            <person name="Zhao W."/>
            <person name="Wang W."/>
            <person name="Lu H."/>
            <person name="Wang Q."/>
            <person name="Cui N."/>
            <person name="Li J."/>
            <person name="Chen X."/>
            <person name="Luo L."/>
            <person name="Yu J."/>
            <person name="Kang L."/>
            <person name="Cui F."/>
        </authorList>
    </citation>
    <scope>NUCLEOTIDE SEQUENCE [LARGE SCALE GENOMIC DNA]</scope>
    <source>
        <strain evidence="5">Lst14</strain>
    </source>
</reference>
<dbReference type="InParanoid" id="A0A482WWA1"/>
<evidence type="ECO:0000313" key="5">
    <source>
        <dbReference type="EMBL" id="RZF37340.1"/>
    </source>
</evidence>
<dbReference type="GO" id="GO:0008010">
    <property type="term" value="F:structural constituent of chitin-based larval cuticle"/>
    <property type="evidence" value="ECO:0007669"/>
    <property type="project" value="TreeGrafter"/>
</dbReference>
<dbReference type="InterPro" id="IPR000618">
    <property type="entry name" value="Insect_cuticle"/>
</dbReference>
<keyword evidence="4" id="KW-0732">Signal</keyword>
<feature type="compositionally biased region" description="Pro residues" evidence="3">
    <location>
        <begin position="124"/>
        <end position="134"/>
    </location>
</feature>
<feature type="chain" id="PRO_5019799484" evidence="4">
    <location>
        <begin position="25"/>
        <end position="134"/>
    </location>
</feature>
<evidence type="ECO:0000256" key="4">
    <source>
        <dbReference type="SAM" id="SignalP"/>
    </source>
</evidence>
<comment type="caution">
    <text evidence="5">The sequence shown here is derived from an EMBL/GenBank/DDBJ whole genome shotgun (WGS) entry which is preliminary data.</text>
</comment>
<dbReference type="Proteomes" id="UP000291343">
    <property type="component" value="Unassembled WGS sequence"/>
</dbReference>
<proteinExistence type="predicted"/>
<dbReference type="InterPro" id="IPR050468">
    <property type="entry name" value="Cuticle_Struct_Prot"/>
</dbReference>
<dbReference type="InterPro" id="IPR031311">
    <property type="entry name" value="CHIT_BIND_RR_consensus"/>
</dbReference>
<dbReference type="AlphaFoldDB" id="A0A482WWA1"/>
<organism evidence="5 6">
    <name type="scientific">Laodelphax striatellus</name>
    <name type="common">Small brown planthopper</name>
    <name type="synonym">Delphax striatella</name>
    <dbReference type="NCBI Taxonomy" id="195883"/>
    <lineage>
        <taxon>Eukaryota</taxon>
        <taxon>Metazoa</taxon>
        <taxon>Ecdysozoa</taxon>
        <taxon>Arthropoda</taxon>
        <taxon>Hexapoda</taxon>
        <taxon>Insecta</taxon>
        <taxon>Pterygota</taxon>
        <taxon>Neoptera</taxon>
        <taxon>Paraneoptera</taxon>
        <taxon>Hemiptera</taxon>
        <taxon>Auchenorrhyncha</taxon>
        <taxon>Fulgoroidea</taxon>
        <taxon>Delphacidae</taxon>
        <taxon>Criomorphinae</taxon>
        <taxon>Laodelphax</taxon>
    </lineage>
</organism>
<feature type="signal peptide" evidence="4">
    <location>
        <begin position="1"/>
        <end position="24"/>
    </location>
</feature>
<sequence>MMSTTHTCLVAVACCLAALGYSSAAPQFAPQFAPAPQVSSYQSAPALSRTDQRDDAGQYTYTYQTVDGTVVNERGSLKQTPDGSDYVLVKDGSYGYTSPDGTPVQVTYTADENGFHPQSANIPQAPPAPSQTRF</sequence>
<gene>
    <name evidence="5" type="ORF">LSTR_LSTR011089</name>
</gene>
<dbReference type="PRINTS" id="PR00947">
    <property type="entry name" value="CUTICLE"/>
</dbReference>
<dbReference type="PROSITE" id="PS51155">
    <property type="entry name" value="CHIT_BIND_RR_2"/>
    <property type="match status" value="1"/>
</dbReference>
<name>A0A482WWA1_LAOST</name>
<evidence type="ECO:0000256" key="1">
    <source>
        <dbReference type="ARBA" id="ARBA00022460"/>
    </source>
</evidence>
<dbReference type="Pfam" id="PF00379">
    <property type="entry name" value="Chitin_bind_4"/>
    <property type="match status" value="1"/>
</dbReference>
<dbReference type="PANTHER" id="PTHR10380">
    <property type="entry name" value="CUTICLE PROTEIN"/>
    <property type="match status" value="1"/>
</dbReference>
<dbReference type="STRING" id="195883.A0A482WWA1"/>
<evidence type="ECO:0000256" key="3">
    <source>
        <dbReference type="SAM" id="MobiDB-lite"/>
    </source>
</evidence>
<feature type="compositionally biased region" description="Polar residues" evidence="3">
    <location>
        <begin position="111"/>
        <end position="122"/>
    </location>
</feature>
<keyword evidence="1 2" id="KW-0193">Cuticle</keyword>
<accession>A0A482WWA1</accession>
<evidence type="ECO:0000256" key="2">
    <source>
        <dbReference type="PROSITE-ProRule" id="PRU00497"/>
    </source>
</evidence>
<dbReference type="PANTHER" id="PTHR10380:SF173">
    <property type="entry name" value="CUTICULAR PROTEIN 47EF, ISOFORM C-RELATED"/>
    <property type="match status" value="1"/>
</dbReference>
<protein>
    <submittedName>
        <fullName evidence="5">Uncharacterized protein</fullName>
    </submittedName>
</protein>
<dbReference type="EMBL" id="QKKF02024683">
    <property type="protein sequence ID" value="RZF37340.1"/>
    <property type="molecule type" value="Genomic_DNA"/>
</dbReference>
<keyword evidence="6" id="KW-1185">Reference proteome</keyword>
<dbReference type="GO" id="GO:0062129">
    <property type="term" value="C:chitin-based extracellular matrix"/>
    <property type="evidence" value="ECO:0007669"/>
    <property type="project" value="TreeGrafter"/>
</dbReference>
<dbReference type="OrthoDB" id="6368834at2759"/>
<evidence type="ECO:0000313" key="6">
    <source>
        <dbReference type="Proteomes" id="UP000291343"/>
    </source>
</evidence>
<feature type="region of interest" description="Disordered" evidence="3">
    <location>
        <begin position="111"/>
        <end position="134"/>
    </location>
</feature>